<reference evidence="2 3" key="1">
    <citation type="submission" date="2019-07" db="EMBL/GenBank/DDBJ databases">
        <title>Caenimonas sedimenti sp. nov., isolated from activated sludge.</title>
        <authorList>
            <person name="Xu J."/>
        </authorList>
    </citation>
    <scope>NUCLEOTIDE SEQUENCE [LARGE SCALE GENOMIC DNA]</scope>
    <source>
        <strain evidence="2 3">HX-9-20</strain>
    </source>
</reference>
<evidence type="ECO:0000256" key="1">
    <source>
        <dbReference type="SAM" id="MobiDB-lite"/>
    </source>
</evidence>
<evidence type="ECO:0000313" key="2">
    <source>
        <dbReference type="EMBL" id="TWO68396.1"/>
    </source>
</evidence>
<comment type="caution">
    <text evidence="2">The sequence shown here is derived from an EMBL/GenBank/DDBJ whole genome shotgun (WGS) entry which is preliminary data.</text>
</comment>
<evidence type="ECO:0000313" key="3">
    <source>
        <dbReference type="Proteomes" id="UP000318199"/>
    </source>
</evidence>
<feature type="region of interest" description="Disordered" evidence="1">
    <location>
        <begin position="147"/>
        <end position="205"/>
    </location>
</feature>
<dbReference type="EMBL" id="VOBQ01000019">
    <property type="protein sequence ID" value="TWO68396.1"/>
    <property type="molecule type" value="Genomic_DNA"/>
</dbReference>
<gene>
    <name evidence="2" type="ORF">FN976_22435</name>
</gene>
<dbReference type="AlphaFoldDB" id="A0A562ZJ78"/>
<name>A0A562ZJ78_9BURK</name>
<accession>A0A562ZJ78</accession>
<dbReference type="Proteomes" id="UP000318199">
    <property type="component" value="Unassembled WGS sequence"/>
</dbReference>
<dbReference type="RefSeq" id="WP_145895310.1">
    <property type="nucleotide sequence ID" value="NZ_VOBQ01000019.1"/>
</dbReference>
<feature type="compositionally biased region" description="Low complexity" evidence="1">
    <location>
        <begin position="159"/>
        <end position="182"/>
    </location>
</feature>
<sequence>MFDLRKLFLRELRARKVQDHQDPDSDYHPSDRRGEGLEVEYQTLIAQQFRRWGIATGCVTIEVRQIGRAPDGFDVFVGMVRLAQWDRPSALRVLLGLPLLEAKVRKTVRATWLADFSHFGGLWLHASEQLHHSPAMGELRELMLQLVPPSPSAGGQDDGPASSGYSSSSLPPLTPVPVTASSLSPTSGAMPLASISAGDDTPAPT</sequence>
<organism evidence="2 3">
    <name type="scientific">Caenimonas sedimenti</name>
    <dbReference type="NCBI Taxonomy" id="2596921"/>
    <lineage>
        <taxon>Bacteria</taxon>
        <taxon>Pseudomonadati</taxon>
        <taxon>Pseudomonadota</taxon>
        <taxon>Betaproteobacteria</taxon>
        <taxon>Burkholderiales</taxon>
        <taxon>Comamonadaceae</taxon>
        <taxon>Caenimonas</taxon>
    </lineage>
</organism>
<dbReference type="OrthoDB" id="8904480at2"/>
<proteinExistence type="predicted"/>
<protein>
    <submittedName>
        <fullName evidence="2">Uncharacterized protein</fullName>
    </submittedName>
</protein>
<keyword evidence="3" id="KW-1185">Reference proteome</keyword>